<dbReference type="CDD" id="cd06583">
    <property type="entry name" value="PGRP"/>
    <property type="match status" value="1"/>
</dbReference>
<name>A0A9X3XPS9_9CLOT</name>
<comment type="similarity">
    <text evidence="1">Belongs to the N-acetylmuramoyl-L-alanine amidase 2 family.</text>
</comment>
<evidence type="ECO:0000313" key="4">
    <source>
        <dbReference type="EMBL" id="MDC4241032.1"/>
    </source>
</evidence>
<dbReference type="SUPFAM" id="SSF55846">
    <property type="entry name" value="N-acetylmuramoyl-L-alanine amidase-like"/>
    <property type="match status" value="1"/>
</dbReference>
<dbReference type="InterPro" id="IPR006619">
    <property type="entry name" value="PGRP_domain_met/bac"/>
</dbReference>
<reference evidence="4" key="1">
    <citation type="submission" date="2022-05" db="EMBL/GenBank/DDBJ databases">
        <title>Draft genome sequence of Clostridium tertium strain CP3 isolated from Peru.</title>
        <authorList>
            <person name="Hurtado R."/>
            <person name="Lima L."/>
            <person name="Sousa T."/>
            <person name="Jaiswal A.K."/>
            <person name="Tiwari S."/>
            <person name="Maturrano L."/>
            <person name="Brenig B."/>
            <person name="Azevedo V."/>
        </authorList>
    </citation>
    <scope>NUCLEOTIDE SEQUENCE</scope>
    <source>
        <strain evidence="4">CP3</strain>
    </source>
</reference>
<dbReference type="GO" id="GO:0008270">
    <property type="term" value="F:zinc ion binding"/>
    <property type="evidence" value="ECO:0007669"/>
    <property type="project" value="InterPro"/>
</dbReference>
<evidence type="ECO:0000259" key="2">
    <source>
        <dbReference type="SMART" id="SM00644"/>
    </source>
</evidence>
<dbReference type="Pfam" id="PF01510">
    <property type="entry name" value="Amidase_2"/>
    <property type="match status" value="1"/>
</dbReference>
<dbReference type="GO" id="GO:0008745">
    <property type="term" value="F:N-acetylmuramoyl-L-alanine amidase activity"/>
    <property type="evidence" value="ECO:0007669"/>
    <property type="project" value="InterPro"/>
</dbReference>
<dbReference type="Proteomes" id="UP001141183">
    <property type="component" value="Unassembled WGS sequence"/>
</dbReference>
<dbReference type="InterPro" id="IPR015510">
    <property type="entry name" value="PGRP"/>
</dbReference>
<dbReference type="Gene3D" id="3.40.80.10">
    <property type="entry name" value="Peptidoglycan recognition protein-like"/>
    <property type="match status" value="1"/>
</dbReference>
<evidence type="ECO:0000256" key="1">
    <source>
        <dbReference type="ARBA" id="ARBA00007553"/>
    </source>
</evidence>
<dbReference type="InterPro" id="IPR002502">
    <property type="entry name" value="Amidase_domain"/>
</dbReference>
<comment type="caution">
    <text evidence="4">The sequence shown here is derived from an EMBL/GenBank/DDBJ whole genome shotgun (WGS) entry which is preliminary data.</text>
</comment>
<keyword evidence="5" id="KW-1185">Reference proteome</keyword>
<dbReference type="SMART" id="SM00644">
    <property type="entry name" value="Ami_2"/>
    <property type="match status" value="1"/>
</dbReference>
<gene>
    <name evidence="4" type="ORF">NE398_12770</name>
</gene>
<feature type="domain" description="N-acetylmuramoyl-L-alanine amidase" evidence="2">
    <location>
        <begin position="57"/>
        <end position="181"/>
    </location>
</feature>
<evidence type="ECO:0000313" key="5">
    <source>
        <dbReference type="Proteomes" id="UP001141183"/>
    </source>
</evidence>
<feature type="domain" description="Peptidoglycan recognition protein family" evidence="3">
    <location>
        <begin position="49"/>
        <end position="175"/>
    </location>
</feature>
<dbReference type="GO" id="GO:0009253">
    <property type="term" value="P:peptidoglycan catabolic process"/>
    <property type="evidence" value="ECO:0007669"/>
    <property type="project" value="InterPro"/>
</dbReference>
<dbReference type="SMART" id="SM00701">
    <property type="entry name" value="PGRP"/>
    <property type="match status" value="1"/>
</dbReference>
<dbReference type="EMBL" id="JAMRYU010000013">
    <property type="protein sequence ID" value="MDC4241032.1"/>
    <property type="molecule type" value="Genomic_DNA"/>
</dbReference>
<sequence>MLLIIIQISSLVILVLFKENLRSYFKISYRTFYNVNISYDDIKLLEKDLNIIYRDYKWKERLELTNNPNKIIYHHSAIGEWSPEEINEYHKSKGWKGIGYHYYIRKDGSIYSGRPENAEGAHTKGENNSSIGICLEGNFEDEYPTEEQLESLYKLSLYTSLKYDIYKIIGHRDVYKTLCPGENFPIEDIRDKVITLIENYNKKE</sequence>
<accession>A0A9X3XPS9</accession>
<organism evidence="4 5">
    <name type="scientific">Clostridium tertium</name>
    <dbReference type="NCBI Taxonomy" id="1559"/>
    <lineage>
        <taxon>Bacteria</taxon>
        <taxon>Bacillati</taxon>
        <taxon>Bacillota</taxon>
        <taxon>Clostridia</taxon>
        <taxon>Eubacteriales</taxon>
        <taxon>Clostridiaceae</taxon>
        <taxon>Clostridium</taxon>
    </lineage>
</organism>
<dbReference type="RefSeq" id="WP_176494793.1">
    <property type="nucleotide sequence ID" value="NZ_JAMRYU010000013.1"/>
</dbReference>
<dbReference type="PANTHER" id="PTHR11022:SF41">
    <property type="entry name" value="PEPTIDOGLYCAN-RECOGNITION PROTEIN LC-RELATED"/>
    <property type="match status" value="1"/>
</dbReference>
<dbReference type="InterPro" id="IPR036505">
    <property type="entry name" value="Amidase/PGRP_sf"/>
</dbReference>
<protein>
    <submittedName>
        <fullName evidence="4">Peptidoglycan recognition protein family protein</fullName>
    </submittedName>
</protein>
<evidence type="ECO:0000259" key="3">
    <source>
        <dbReference type="SMART" id="SM00701"/>
    </source>
</evidence>
<proteinExistence type="inferred from homology"/>
<dbReference type="PANTHER" id="PTHR11022">
    <property type="entry name" value="PEPTIDOGLYCAN RECOGNITION PROTEIN"/>
    <property type="match status" value="1"/>
</dbReference>
<dbReference type="AlphaFoldDB" id="A0A9X3XPS9"/>